<proteinExistence type="predicted"/>
<evidence type="ECO:0000313" key="7">
    <source>
        <dbReference type="EMBL" id="ALN57854.1"/>
    </source>
</evidence>
<dbReference type="InterPro" id="IPR003838">
    <property type="entry name" value="ABC3_permease_C"/>
</dbReference>
<gene>
    <name evidence="7" type="ORF">GLE_2505</name>
</gene>
<name>A0A0S2DHG2_LYSEN</name>
<evidence type="ECO:0000256" key="1">
    <source>
        <dbReference type="ARBA" id="ARBA00004651"/>
    </source>
</evidence>
<dbReference type="PANTHER" id="PTHR30572:SF15">
    <property type="entry name" value="ABC TRANSPORTER PERMEASE"/>
    <property type="match status" value="1"/>
</dbReference>
<keyword evidence="3" id="KW-0812">Transmembrane</keyword>
<dbReference type="PATRIC" id="fig|69.6.peg.2468"/>
<keyword evidence="2" id="KW-1003">Cell membrane</keyword>
<dbReference type="InterPro" id="IPR050250">
    <property type="entry name" value="Macrolide_Exporter_MacB"/>
</dbReference>
<evidence type="ECO:0000313" key="8">
    <source>
        <dbReference type="Proteomes" id="UP000061569"/>
    </source>
</evidence>
<dbReference type="RefSeq" id="WP_078995603.1">
    <property type="nucleotide sequence ID" value="NZ_CP067396.1"/>
</dbReference>
<dbReference type="GO" id="GO:0005886">
    <property type="term" value="C:plasma membrane"/>
    <property type="evidence" value="ECO:0007669"/>
    <property type="project" value="UniProtKB-SubCell"/>
</dbReference>
<dbReference type="AlphaFoldDB" id="A0A0S2DHG2"/>
<keyword evidence="5" id="KW-0472">Membrane</keyword>
<evidence type="ECO:0000259" key="6">
    <source>
        <dbReference type="Pfam" id="PF02687"/>
    </source>
</evidence>
<keyword evidence="4" id="KW-1133">Transmembrane helix</keyword>
<evidence type="ECO:0000256" key="3">
    <source>
        <dbReference type="ARBA" id="ARBA00022692"/>
    </source>
</evidence>
<accession>A0A0S2DHG2</accession>
<evidence type="ECO:0000256" key="5">
    <source>
        <dbReference type="ARBA" id="ARBA00023136"/>
    </source>
</evidence>
<reference evidence="7 8" key="1">
    <citation type="submission" date="2015-11" db="EMBL/GenBank/DDBJ databases">
        <title>Genome sequences of Lysobacter enzymogenes strain C3 and Lysobacter antibioticus ATCC 29479.</title>
        <authorList>
            <person name="Kobayashi D.Y."/>
        </authorList>
    </citation>
    <scope>NUCLEOTIDE SEQUENCE [LARGE SCALE GENOMIC DNA]</scope>
    <source>
        <strain evidence="7 8">C3</strain>
    </source>
</reference>
<comment type="subcellular location">
    <subcellularLocation>
        <location evidence="1">Cell membrane</location>
        <topology evidence="1">Multi-pass membrane protein</topology>
    </subcellularLocation>
</comment>
<feature type="domain" description="ABC3 transporter permease C-terminal" evidence="6">
    <location>
        <begin position="266"/>
        <end position="387"/>
    </location>
</feature>
<evidence type="ECO:0000256" key="4">
    <source>
        <dbReference type="ARBA" id="ARBA00022989"/>
    </source>
</evidence>
<dbReference type="KEGG" id="lez:GLE_2505"/>
<dbReference type="Proteomes" id="UP000061569">
    <property type="component" value="Chromosome"/>
</dbReference>
<dbReference type="EMBL" id="CP013140">
    <property type="protein sequence ID" value="ALN57854.1"/>
    <property type="molecule type" value="Genomic_DNA"/>
</dbReference>
<dbReference type="STRING" id="69.GLE_2505"/>
<dbReference type="Pfam" id="PF02687">
    <property type="entry name" value="FtsX"/>
    <property type="match status" value="1"/>
</dbReference>
<organism evidence="7 8">
    <name type="scientific">Lysobacter enzymogenes</name>
    <dbReference type="NCBI Taxonomy" id="69"/>
    <lineage>
        <taxon>Bacteria</taxon>
        <taxon>Pseudomonadati</taxon>
        <taxon>Pseudomonadota</taxon>
        <taxon>Gammaproteobacteria</taxon>
        <taxon>Lysobacterales</taxon>
        <taxon>Lysobacteraceae</taxon>
        <taxon>Lysobacter</taxon>
    </lineage>
</organism>
<protein>
    <submittedName>
        <fullName evidence="7">Efflux ABC transporter, permease protein</fullName>
    </submittedName>
</protein>
<evidence type="ECO:0000256" key="2">
    <source>
        <dbReference type="ARBA" id="ARBA00022475"/>
    </source>
</evidence>
<dbReference type="PANTHER" id="PTHR30572">
    <property type="entry name" value="MEMBRANE COMPONENT OF TRANSPORTER-RELATED"/>
    <property type="match status" value="1"/>
</dbReference>
<dbReference type="OrthoDB" id="241967at2"/>
<sequence>MRMLRLIAQAALMNLQGLSRRRLNALVMVVSIAGAVAVFSGVLAMNAGLDGAMRDAGRPDRAIVLRAGSTVEIASAISLDDVRAIQNSTQVRKNADGTVLLTAEAVGPITLVEKSSGLEVNGTIRGVGPEVLAVRPEIELVAGRMFEPGKFEVVVGRQAMEQFQGLTLGGQVAAYGTQWKIVGVFAARHSMRESELMADATVVMDVSRRPMFQNVTVVLPDAAGVAGFKQAVAANPGIAMDVFSEPEFLQRESRSLNGLLGFMAYVMGGIMALGAMFVAINAMYSSIDDRRREIATLRALGFPPLVVVSSIVVEAALLALLGGALGAVLAALVAGGRTVSTAVGADLRQLVFDVSMTPSVVLQGIAAALAIGVVGGLVPAIRAVRSQVVDDLRAI</sequence>
<dbReference type="GO" id="GO:0022857">
    <property type="term" value="F:transmembrane transporter activity"/>
    <property type="evidence" value="ECO:0007669"/>
    <property type="project" value="TreeGrafter"/>
</dbReference>